<dbReference type="Pfam" id="PF23750">
    <property type="entry name" value="RsgI_M"/>
    <property type="match status" value="1"/>
</dbReference>
<dbReference type="EMBL" id="QQAY01000001">
    <property type="protein sequence ID" value="RDI47696.1"/>
    <property type="molecule type" value="Genomic_DNA"/>
</dbReference>
<evidence type="ECO:0000256" key="7">
    <source>
        <dbReference type="SAM" id="Phobius"/>
    </source>
</evidence>
<sequence>MNKKGIIMDIKEDYLIMLTADGQFLKGQKERRTYEIGEEVSFFSYEGSKRKKINAAFSKWMTKSGMAAASAAVIMLAFLLLQPFFYEEEVYAYVSIDINPSIELNINKGMKVIEAHAYNNDGKRILKNIDLKKHQSIKAAAIQIMEESKKEGYLKPQHNIVIATVPGEKATNGFTKSLNDAITTLESETKALDAHLVAIKGTPQERKDAAAKGLTTGKYLKEQNEKALTEKENPEKIKTKVPPKKKEAEPKQQKSPSEQNKGAANKGEAPSSKGNGKEAVIPRNNKNQNNPGQQKKNGSTTSNHPFNPGNGSEKNKNVYPPKNDGDFGKGHEWNHHEKNDGNRHSNKDEGHGNSWGKKGHNWNPEGHDEHGQGKGNSRENHRD</sequence>
<comment type="subcellular location">
    <subcellularLocation>
        <location evidence="1">Cell membrane</location>
        <topology evidence="1">Single-pass membrane protein</topology>
    </subcellularLocation>
</comment>
<dbReference type="AlphaFoldDB" id="A0A370GWP7"/>
<keyword evidence="4 7" id="KW-1133">Transmembrane helix</keyword>
<organism evidence="9 10">
    <name type="scientific">Falsibacillus pallidus</name>
    <dbReference type="NCBI Taxonomy" id="493781"/>
    <lineage>
        <taxon>Bacteria</taxon>
        <taxon>Bacillati</taxon>
        <taxon>Bacillota</taxon>
        <taxon>Bacilli</taxon>
        <taxon>Bacillales</taxon>
        <taxon>Bacillaceae</taxon>
        <taxon>Falsibacillus</taxon>
    </lineage>
</organism>
<proteinExistence type="predicted"/>
<keyword evidence="3 7" id="KW-0812">Transmembrane</keyword>
<evidence type="ECO:0000256" key="4">
    <source>
        <dbReference type="ARBA" id="ARBA00022989"/>
    </source>
</evidence>
<keyword evidence="2" id="KW-1003">Cell membrane</keyword>
<dbReference type="RefSeq" id="WP_114743903.1">
    <property type="nucleotide sequence ID" value="NZ_QQAY01000001.1"/>
</dbReference>
<dbReference type="GO" id="GO:0005886">
    <property type="term" value="C:plasma membrane"/>
    <property type="evidence" value="ECO:0007669"/>
    <property type="project" value="UniProtKB-SubCell"/>
</dbReference>
<name>A0A370GWP7_9BACI</name>
<feature type="transmembrane region" description="Helical" evidence="7">
    <location>
        <begin position="66"/>
        <end position="86"/>
    </location>
</feature>
<comment type="caution">
    <text evidence="9">The sequence shown here is derived from an EMBL/GenBank/DDBJ whole genome shotgun (WGS) entry which is preliminary data.</text>
</comment>
<dbReference type="PROSITE" id="PS51849">
    <property type="entry name" value="RSGI_N"/>
    <property type="match status" value="1"/>
</dbReference>
<evidence type="ECO:0000256" key="1">
    <source>
        <dbReference type="ARBA" id="ARBA00004162"/>
    </source>
</evidence>
<evidence type="ECO:0000256" key="2">
    <source>
        <dbReference type="ARBA" id="ARBA00022475"/>
    </source>
</evidence>
<evidence type="ECO:0000256" key="6">
    <source>
        <dbReference type="SAM" id="MobiDB-lite"/>
    </source>
</evidence>
<evidence type="ECO:0000313" key="10">
    <source>
        <dbReference type="Proteomes" id="UP000255326"/>
    </source>
</evidence>
<keyword evidence="10" id="KW-1185">Reference proteome</keyword>
<evidence type="ECO:0000256" key="3">
    <source>
        <dbReference type="ARBA" id="ARBA00022692"/>
    </source>
</evidence>
<evidence type="ECO:0000259" key="8">
    <source>
        <dbReference type="PROSITE" id="PS51849"/>
    </source>
</evidence>
<dbReference type="Pfam" id="PF12791">
    <property type="entry name" value="RsgI_N"/>
    <property type="match status" value="1"/>
</dbReference>
<keyword evidence="5 7" id="KW-0472">Membrane</keyword>
<feature type="compositionally biased region" description="Basic and acidic residues" evidence="6">
    <location>
        <begin position="365"/>
        <end position="383"/>
    </location>
</feature>
<dbReference type="Proteomes" id="UP000255326">
    <property type="component" value="Unassembled WGS sequence"/>
</dbReference>
<reference evidence="9 10" key="1">
    <citation type="submission" date="2018-07" db="EMBL/GenBank/DDBJ databases">
        <title>Genomic Encyclopedia of Type Strains, Phase IV (KMG-IV): sequencing the most valuable type-strain genomes for metagenomic binning, comparative biology and taxonomic classification.</title>
        <authorList>
            <person name="Goeker M."/>
        </authorList>
    </citation>
    <scope>NUCLEOTIDE SEQUENCE [LARGE SCALE GENOMIC DNA]</scope>
    <source>
        <strain evidence="9 10">DSM 25281</strain>
    </source>
</reference>
<feature type="compositionally biased region" description="Basic and acidic residues" evidence="6">
    <location>
        <begin position="222"/>
        <end position="252"/>
    </location>
</feature>
<feature type="domain" description="RsgI N-terminal anti-sigma" evidence="8">
    <location>
        <begin position="3"/>
        <end position="51"/>
    </location>
</feature>
<evidence type="ECO:0000256" key="5">
    <source>
        <dbReference type="ARBA" id="ARBA00023136"/>
    </source>
</evidence>
<feature type="compositionally biased region" description="Polar residues" evidence="6">
    <location>
        <begin position="299"/>
        <end position="312"/>
    </location>
</feature>
<feature type="compositionally biased region" description="Basic and acidic residues" evidence="6">
    <location>
        <begin position="323"/>
        <end position="351"/>
    </location>
</feature>
<accession>A0A370GWP7</accession>
<dbReference type="InterPro" id="IPR055431">
    <property type="entry name" value="RsgI_M"/>
</dbReference>
<gene>
    <name evidence="9" type="ORF">DFR59_101357</name>
</gene>
<dbReference type="OrthoDB" id="9800626at2"/>
<feature type="region of interest" description="Disordered" evidence="6">
    <location>
        <begin position="222"/>
        <end position="383"/>
    </location>
</feature>
<evidence type="ECO:0000313" key="9">
    <source>
        <dbReference type="EMBL" id="RDI47696.1"/>
    </source>
</evidence>
<protein>
    <submittedName>
        <fullName evidence="9">Anti-sigma factor-like protein</fullName>
    </submittedName>
</protein>
<feature type="compositionally biased region" description="Low complexity" evidence="6">
    <location>
        <begin position="284"/>
        <end position="298"/>
    </location>
</feature>
<dbReference type="InterPro" id="IPR024449">
    <property type="entry name" value="Anti-sigma_RsgI_N"/>
</dbReference>